<accession>A0A371REZ9</accession>
<dbReference type="RefSeq" id="WP_116390641.1">
    <property type="nucleotide sequence ID" value="NZ_QUQO01000001.1"/>
</dbReference>
<comment type="cofactor">
    <cofactor evidence="8">
        <name>Mg(2+)</name>
        <dbReference type="ChEBI" id="CHEBI:18420"/>
    </cofactor>
    <cofactor evidence="8">
        <name>Mn(2+)</name>
        <dbReference type="ChEBI" id="CHEBI:29035"/>
    </cofactor>
</comment>
<dbReference type="PANTHER" id="PTHR32057:SF14">
    <property type="entry name" value="PROTEIN ADENYLYLTRANSFERASE SELO, MITOCHONDRIAL"/>
    <property type="match status" value="1"/>
</dbReference>
<feature type="binding site" evidence="8">
    <location>
        <position position="132"/>
    </location>
    <ligand>
        <name>ATP</name>
        <dbReference type="ChEBI" id="CHEBI:30616"/>
    </ligand>
</feature>
<feature type="binding site" evidence="8">
    <location>
        <position position="268"/>
    </location>
    <ligand>
        <name>ATP</name>
        <dbReference type="ChEBI" id="CHEBI:30616"/>
    </ligand>
</feature>
<evidence type="ECO:0000313" key="9">
    <source>
        <dbReference type="EMBL" id="RFB04013.1"/>
    </source>
</evidence>
<comment type="catalytic activity">
    <reaction evidence="8">
        <text>L-tyrosyl-[protein] + ATP = O-(5'-adenylyl)-L-tyrosyl-[protein] + diphosphate</text>
        <dbReference type="Rhea" id="RHEA:54288"/>
        <dbReference type="Rhea" id="RHEA-COMP:10136"/>
        <dbReference type="Rhea" id="RHEA-COMP:13846"/>
        <dbReference type="ChEBI" id="CHEBI:30616"/>
        <dbReference type="ChEBI" id="CHEBI:33019"/>
        <dbReference type="ChEBI" id="CHEBI:46858"/>
        <dbReference type="ChEBI" id="CHEBI:83624"/>
        <dbReference type="EC" id="2.7.7.108"/>
    </reaction>
</comment>
<dbReference type="Pfam" id="PF02696">
    <property type="entry name" value="SelO"/>
    <property type="match status" value="1"/>
</dbReference>
<name>A0A371REZ9_9PROT</name>
<dbReference type="FunCoup" id="A0A371REZ9">
    <property type="interactions" value="446"/>
</dbReference>
<comment type="catalytic activity">
    <reaction evidence="8">
        <text>L-seryl-[protein] + ATP = 3-O-(5'-adenylyl)-L-seryl-[protein] + diphosphate</text>
        <dbReference type="Rhea" id="RHEA:58120"/>
        <dbReference type="Rhea" id="RHEA-COMP:9863"/>
        <dbReference type="Rhea" id="RHEA-COMP:15073"/>
        <dbReference type="ChEBI" id="CHEBI:29999"/>
        <dbReference type="ChEBI" id="CHEBI:30616"/>
        <dbReference type="ChEBI" id="CHEBI:33019"/>
        <dbReference type="ChEBI" id="CHEBI:142516"/>
        <dbReference type="EC" id="2.7.7.108"/>
    </reaction>
</comment>
<keyword evidence="4 8" id="KW-0479">Metal-binding</keyword>
<gene>
    <name evidence="8" type="primary">ydiU</name>
    <name evidence="8" type="synonym">selO</name>
    <name evidence="9" type="ORF">DX908_01160</name>
</gene>
<dbReference type="Proteomes" id="UP000264589">
    <property type="component" value="Unassembled WGS sequence"/>
</dbReference>
<reference evidence="9 10" key="1">
    <citation type="submission" date="2018-08" db="EMBL/GenBank/DDBJ databases">
        <title>Parvularcula sp. SM1705, isolated from surface water of the South Sea China.</title>
        <authorList>
            <person name="Sun L."/>
        </authorList>
    </citation>
    <scope>NUCLEOTIDE SEQUENCE [LARGE SCALE GENOMIC DNA]</scope>
    <source>
        <strain evidence="9 10">SM1705</strain>
    </source>
</reference>
<feature type="binding site" evidence="8">
    <location>
        <position position="99"/>
    </location>
    <ligand>
        <name>ATP</name>
        <dbReference type="ChEBI" id="CHEBI:30616"/>
    </ligand>
</feature>
<keyword evidence="6 8" id="KW-0067">ATP-binding</keyword>
<dbReference type="InParanoid" id="A0A371REZ9"/>
<keyword evidence="3 8" id="KW-0548">Nucleotidyltransferase</keyword>
<feature type="binding site" evidence="8">
    <location>
        <position position="97"/>
    </location>
    <ligand>
        <name>ATP</name>
        <dbReference type="ChEBI" id="CHEBI:30616"/>
    </ligand>
</feature>
<feature type="binding site" evidence="8">
    <location>
        <position position="268"/>
    </location>
    <ligand>
        <name>Mg(2+)</name>
        <dbReference type="ChEBI" id="CHEBI:18420"/>
    </ligand>
</feature>
<comment type="catalytic activity">
    <reaction evidence="8">
        <text>L-threonyl-[protein] + ATP = 3-O-(5'-adenylyl)-L-threonyl-[protein] + diphosphate</text>
        <dbReference type="Rhea" id="RHEA:54292"/>
        <dbReference type="Rhea" id="RHEA-COMP:11060"/>
        <dbReference type="Rhea" id="RHEA-COMP:13847"/>
        <dbReference type="ChEBI" id="CHEBI:30013"/>
        <dbReference type="ChEBI" id="CHEBI:30616"/>
        <dbReference type="ChEBI" id="CHEBI:33019"/>
        <dbReference type="ChEBI" id="CHEBI:138113"/>
        <dbReference type="EC" id="2.7.7.108"/>
    </reaction>
</comment>
<dbReference type="PANTHER" id="PTHR32057">
    <property type="entry name" value="PROTEIN ADENYLYLTRANSFERASE SELO, MITOCHONDRIAL"/>
    <property type="match status" value="1"/>
</dbReference>
<evidence type="ECO:0000256" key="5">
    <source>
        <dbReference type="ARBA" id="ARBA00022741"/>
    </source>
</evidence>
<evidence type="ECO:0000256" key="4">
    <source>
        <dbReference type="ARBA" id="ARBA00022723"/>
    </source>
</evidence>
<dbReference type="GO" id="GO:0030145">
    <property type="term" value="F:manganese ion binding"/>
    <property type="evidence" value="ECO:0007669"/>
    <property type="project" value="UniProtKB-UniRule"/>
</dbReference>
<dbReference type="EMBL" id="QUQO01000001">
    <property type="protein sequence ID" value="RFB04013.1"/>
    <property type="molecule type" value="Genomic_DNA"/>
</dbReference>
<protein>
    <recommendedName>
        <fullName evidence="8">Protein nucleotidyltransferase YdiU</fullName>
        <ecNumber evidence="8">2.7.7.-</ecNumber>
    </recommendedName>
    <alternativeName>
        <fullName evidence="8">Protein adenylyltransferase YdiU</fullName>
        <ecNumber evidence="8">2.7.7.108</ecNumber>
    </alternativeName>
    <alternativeName>
        <fullName evidence="8">Protein uridylyltransferase YdiU</fullName>
        <ecNumber evidence="8">2.7.7.-</ecNumber>
    </alternativeName>
</protein>
<evidence type="ECO:0000256" key="8">
    <source>
        <dbReference type="HAMAP-Rule" id="MF_00692"/>
    </source>
</evidence>
<dbReference type="EC" id="2.7.7.-" evidence="8"/>
<feature type="binding site" evidence="8">
    <location>
        <position position="131"/>
    </location>
    <ligand>
        <name>ATP</name>
        <dbReference type="ChEBI" id="CHEBI:30616"/>
    </ligand>
</feature>
<feature type="binding site" evidence="8">
    <location>
        <position position="189"/>
    </location>
    <ligand>
        <name>ATP</name>
        <dbReference type="ChEBI" id="CHEBI:30616"/>
    </ligand>
</feature>
<comment type="catalytic activity">
    <reaction evidence="8">
        <text>L-tyrosyl-[protein] + UTP = O-(5'-uridylyl)-L-tyrosyl-[protein] + diphosphate</text>
        <dbReference type="Rhea" id="RHEA:83887"/>
        <dbReference type="Rhea" id="RHEA-COMP:10136"/>
        <dbReference type="Rhea" id="RHEA-COMP:20238"/>
        <dbReference type="ChEBI" id="CHEBI:33019"/>
        <dbReference type="ChEBI" id="CHEBI:46398"/>
        <dbReference type="ChEBI" id="CHEBI:46858"/>
        <dbReference type="ChEBI" id="CHEBI:90602"/>
    </reaction>
</comment>
<dbReference type="GO" id="GO:0000287">
    <property type="term" value="F:magnesium ion binding"/>
    <property type="evidence" value="ECO:0007669"/>
    <property type="project" value="UniProtKB-UniRule"/>
</dbReference>
<evidence type="ECO:0000256" key="7">
    <source>
        <dbReference type="ARBA" id="ARBA00022842"/>
    </source>
</evidence>
<keyword evidence="5 8" id="KW-0547">Nucleotide-binding</keyword>
<feature type="binding site" evidence="8">
    <location>
        <position position="182"/>
    </location>
    <ligand>
        <name>ATP</name>
        <dbReference type="ChEBI" id="CHEBI:30616"/>
    </ligand>
</feature>
<keyword evidence="2 8" id="KW-0808">Transferase</keyword>
<comment type="catalytic activity">
    <reaction evidence="8">
        <text>L-histidyl-[protein] + UTP = N(tele)-(5'-uridylyl)-L-histidyl-[protein] + diphosphate</text>
        <dbReference type="Rhea" id="RHEA:83891"/>
        <dbReference type="Rhea" id="RHEA-COMP:9745"/>
        <dbReference type="Rhea" id="RHEA-COMP:20239"/>
        <dbReference type="ChEBI" id="CHEBI:29979"/>
        <dbReference type="ChEBI" id="CHEBI:33019"/>
        <dbReference type="ChEBI" id="CHEBI:46398"/>
        <dbReference type="ChEBI" id="CHEBI:233474"/>
    </reaction>
</comment>
<comment type="catalytic activity">
    <reaction evidence="8">
        <text>L-seryl-[protein] + UTP = O-(5'-uridylyl)-L-seryl-[protein] + diphosphate</text>
        <dbReference type="Rhea" id="RHEA:64604"/>
        <dbReference type="Rhea" id="RHEA-COMP:9863"/>
        <dbReference type="Rhea" id="RHEA-COMP:16635"/>
        <dbReference type="ChEBI" id="CHEBI:29999"/>
        <dbReference type="ChEBI" id="CHEBI:33019"/>
        <dbReference type="ChEBI" id="CHEBI:46398"/>
        <dbReference type="ChEBI" id="CHEBI:156051"/>
    </reaction>
</comment>
<comment type="similarity">
    <text evidence="1 8">Belongs to the SELO family.</text>
</comment>
<evidence type="ECO:0000313" key="10">
    <source>
        <dbReference type="Proteomes" id="UP000264589"/>
    </source>
</evidence>
<keyword evidence="8" id="KW-0464">Manganese</keyword>
<dbReference type="InterPro" id="IPR003846">
    <property type="entry name" value="SelO"/>
</dbReference>
<comment type="function">
    <text evidence="8">Nucleotidyltransferase involved in the post-translational modification of proteins. It can catalyze the addition of adenosine monophosphate (AMP) or uridine monophosphate (UMP) to a protein, resulting in modifications known as AMPylation and UMPylation.</text>
</comment>
<comment type="caution">
    <text evidence="9">The sequence shown here is derived from an EMBL/GenBank/DDBJ whole genome shotgun (WGS) entry which is preliminary data.</text>
</comment>
<dbReference type="AlphaFoldDB" id="A0A371REZ9"/>
<dbReference type="GO" id="GO:0005524">
    <property type="term" value="F:ATP binding"/>
    <property type="evidence" value="ECO:0007669"/>
    <property type="project" value="UniProtKB-UniRule"/>
</dbReference>
<dbReference type="GO" id="GO:0070733">
    <property type="term" value="F:AMPylase activity"/>
    <property type="evidence" value="ECO:0007669"/>
    <property type="project" value="UniProtKB-EC"/>
</dbReference>
<evidence type="ECO:0000256" key="3">
    <source>
        <dbReference type="ARBA" id="ARBA00022695"/>
    </source>
</evidence>
<organism evidence="9 10">
    <name type="scientific">Parvularcula marina</name>
    <dbReference type="NCBI Taxonomy" id="2292771"/>
    <lineage>
        <taxon>Bacteria</taxon>
        <taxon>Pseudomonadati</taxon>
        <taxon>Pseudomonadota</taxon>
        <taxon>Alphaproteobacteria</taxon>
        <taxon>Parvularculales</taxon>
        <taxon>Parvularculaceae</taxon>
        <taxon>Parvularcula</taxon>
    </lineage>
</organism>
<feature type="binding site" evidence="8">
    <location>
        <position position="119"/>
    </location>
    <ligand>
        <name>ATP</name>
        <dbReference type="ChEBI" id="CHEBI:30616"/>
    </ligand>
</feature>
<dbReference type="EC" id="2.7.7.108" evidence="8"/>
<feature type="active site" description="Proton acceptor" evidence="8">
    <location>
        <position position="258"/>
    </location>
</feature>
<sequence>MTLPRDDTLFPQEALRPQFRQLPNVFYSDVAPEAVGEDPILVHVNRAILPRIGLSPEAADTVSFIEVMAGHRLVAGAEPYAAVYAGHQFGHFVPQLGDGRAVTIAEGETDGQPWELQLKGAGRTPYSRFGDGRAVLRSVLREYLCSEHMAALGIPTTRALSVIASREGVHRETLEPGAVMGRLAPSHIRFGHFEYFHHRGETGRVRELADHVLAHHYPALKDRKNPYAALFEEVTARTAKLIAQWQAAGFAHGVMNTDNMSILGLTIDYGPFGFLDLYDPSFICNHSDEMGRYTFSHQPGIAFWNLKALAVAFTSLVPMEELSAALESYGPAFDAAWIGEIRRKLGLEVEEEGDFELAASFLKILEETKADYTNSWRSLGYFLRGEEGAPSAAPLEGSEWVAAWQARLEREEAGRDEIAARLDVANPRYVLRNWVAETAIRAVEDDFNLGRLDEIFRIITSPFDPHEGNEDLAAPPSAEMCGLSVSCSS</sequence>
<dbReference type="HAMAP" id="MF_00692">
    <property type="entry name" value="SelO"/>
    <property type="match status" value="1"/>
</dbReference>
<keyword evidence="10" id="KW-1185">Reference proteome</keyword>
<feature type="binding site" evidence="8">
    <location>
        <position position="259"/>
    </location>
    <ligand>
        <name>Mg(2+)</name>
        <dbReference type="ChEBI" id="CHEBI:18420"/>
    </ligand>
</feature>
<keyword evidence="7 8" id="KW-0460">Magnesium</keyword>
<dbReference type="NCBIfam" id="NF000658">
    <property type="entry name" value="PRK00029.1"/>
    <property type="match status" value="1"/>
</dbReference>
<feature type="binding site" evidence="8">
    <location>
        <position position="100"/>
    </location>
    <ligand>
        <name>ATP</name>
        <dbReference type="ChEBI" id="CHEBI:30616"/>
    </ligand>
</feature>
<evidence type="ECO:0000256" key="2">
    <source>
        <dbReference type="ARBA" id="ARBA00022679"/>
    </source>
</evidence>
<dbReference type="OrthoDB" id="9776281at2"/>
<proteinExistence type="inferred from homology"/>
<evidence type="ECO:0000256" key="1">
    <source>
        <dbReference type="ARBA" id="ARBA00009747"/>
    </source>
</evidence>
<evidence type="ECO:0000256" key="6">
    <source>
        <dbReference type="ARBA" id="ARBA00022840"/>
    </source>
</evidence>